<accession>A0A3M8K9D9</accession>
<keyword evidence="1" id="KW-1133">Transmembrane helix</keyword>
<evidence type="ECO:0000313" key="2">
    <source>
        <dbReference type="EMBL" id="RNE49134.1"/>
    </source>
</evidence>
<dbReference type="RefSeq" id="WP_123047181.1">
    <property type="nucleotide sequence ID" value="NZ_PTJO01000003.1"/>
</dbReference>
<dbReference type="OrthoDB" id="4417164at2"/>
<keyword evidence="3" id="KW-1185">Reference proteome</keyword>
<organism evidence="2 3">
    <name type="scientific">Corynebacterium alimapuense</name>
    <dbReference type="NCBI Taxonomy" id="1576874"/>
    <lineage>
        <taxon>Bacteria</taxon>
        <taxon>Bacillati</taxon>
        <taxon>Actinomycetota</taxon>
        <taxon>Actinomycetes</taxon>
        <taxon>Mycobacteriales</taxon>
        <taxon>Corynebacteriaceae</taxon>
        <taxon>Corynebacterium</taxon>
    </lineage>
</organism>
<keyword evidence="1" id="KW-0472">Membrane</keyword>
<feature type="transmembrane region" description="Helical" evidence="1">
    <location>
        <begin position="7"/>
        <end position="26"/>
    </location>
</feature>
<dbReference type="AlphaFoldDB" id="A0A3M8K9D9"/>
<keyword evidence="1" id="KW-0812">Transmembrane</keyword>
<gene>
    <name evidence="2" type="ORF">C5L39_01720</name>
</gene>
<name>A0A3M8K9D9_9CORY</name>
<feature type="transmembrane region" description="Helical" evidence="1">
    <location>
        <begin position="32"/>
        <end position="51"/>
    </location>
</feature>
<sequence length="61" mass="7028">MLATRMIPAMWLRLVVLIGFGTYVLIEQMWVIGAIAVGLLLLTIWQLRYAYRVKESDNSTE</sequence>
<proteinExistence type="predicted"/>
<dbReference type="Proteomes" id="UP000266975">
    <property type="component" value="Unassembled WGS sequence"/>
</dbReference>
<reference evidence="2 3" key="1">
    <citation type="submission" date="2018-02" db="EMBL/GenBank/DDBJ databases">
        <title>Corynebacterium alimpuense sp. nov., a marine obligate actinomycete isolated from sediments of Valparaiso bay, Chile.</title>
        <authorList>
            <person name="Claverias F."/>
            <person name="Gonzales-Siles L."/>
            <person name="Salva-Serra F."/>
            <person name="Inganaes E."/>
            <person name="Molin K."/>
            <person name="Cumsille A."/>
            <person name="Undabarrena A."/>
            <person name="Couve E."/>
            <person name="Moore E.R.B."/>
            <person name="Gomila M."/>
            <person name="Camara B."/>
        </authorList>
    </citation>
    <scope>NUCLEOTIDE SEQUENCE [LARGE SCALE GENOMIC DNA]</scope>
    <source>
        <strain evidence="2 3">CCUG 69366</strain>
    </source>
</reference>
<comment type="caution">
    <text evidence="2">The sequence shown here is derived from an EMBL/GenBank/DDBJ whole genome shotgun (WGS) entry which is preliminary data.</text>
</comment>
<protein>
    <submittedName>
        <fullName evidence="2">Uncharacterized protein</fullName>
    </submittedName>
</protein>
<evidence type="ECO:0000313" key="3">
    <source>
        <dbReference type="Proteomes" id="UP000266975"/>
    </source>
</evidence>
<evidence type="ECO:0000256" key="1">
    <source>
        <dbReference type="SAM" id="Phobius"/>
    </source>
</evidence>
<dbReference type="EMBL" id="PTJO01000003">
    <property type="protein sequence ID" value="RNE49134.1"/>
    <property type="molecule type" value="Genomic_DNA"/>
</dbReference>